<reference evidence="3" key="1">
    <citation type="journal article" date="2020" name="Nat. Commun.">
        <title>Large-scale genome sequencing of mycorrhizal fungi provides insights into the early evolution of symbiotic traits.</title>
        <authorList>
            <person name="Miyauchi S."/>
            <person name="Kiss E."/>
            <person name="Kuo A."/>
            <person name="Drula E."/>
            <person name="Kohler A."/>
            <person name="Sanchez-Garcia M."/>
            <person name="Morin E."/>
            <person name="Andreopoulos B."/>
            <person name="Barry K.W."/>
            <person name="Bonito G."/>
            <person name="Buee M."/>
            <person name="Carver A."/>
            <person name="Chen C."/>
            <person name="Cichocki N."/>
            <person name="Clum A."/>
            <person name="Culley D."/>
            <person name="Crous P.W."/>
            <person name="Fauchery L."/>
            <person name="Girlanda M."/>
            <person name="Hayes R.D."/>
            <person name="Keri Z."/>
            <person name="LaButti K."/>
            <person name="Lipzen A."/>
            <person name="Lombard V."/>
            <person name="Magnuson J."/>
            <person name="Maillard F."/>
            <person name="Murat C."/>
            <person name="Nolan M."/>
            <person name="Ohm R.A."/>
            <person name="Pangilinan J."/>
            <person name="Pereira M.F."/>
            <person name="Perotto S."/>
            <person name="Peter M."/>
            <person name="Pfister S."/>
            <person name="Riley R."/>
            <person name="Sitrit Y."/>
            <person name="Stielow J.B."/>
            <person name="Szollosi G."/>
            <person name="Zifcakova L."/>
            <person name="Stursova M."/>
            <person name="Spatafora J.W."/>
            <person name="Tedersoo L."/>
            <person name="Vaario L.M."/>
            <person name="Yamada A."/>
            <person name="Yan M."/>
            <person name="Wang P."/>
            <person name="Xu J."/>
            <person name="Bruns T."/>
            <person name="Baldrian P."/>
            <person name="Vilgalys R."/>
            <person name="Dunand C."/>
            <person name="Henrissat B."/>
            <person name="Grigoriev I.V."/>
            <person name="Hibbett D."/>
            <person name="Nagy L.G."/>
            <person name="Martin F.M."/>
        </authorList>
    </citation>
    <scope>NUCLEOTIDE SEQUENCE</scope>
    <source>
        <strain evidence="3">UH-Tt-Lm1</strain>
    </source>
</reference>
<protein>
    <recommendedName>
        <fullName evidence="2">C2H2-type domain-containing protein</fullName>
    </recommendedName>
</protein>
<evidence type="ECO:0000259" key="2">
    <source>
        <dbReference type="PROSITE" id="PS00028"/>
    </source>
</evidence>
<sequence>MDSDMDALDMEEDEVFTCRWAGCPEEFEDEVDWVKHIAVHVFTLKAGERTPWLGPPELDPARHQRASVVSDDQSGSEGYDDDDEDEDEDRAFSEINALSSPANTPPQVGLPVSPDLAEKINGPSASTSAAFEPLRLRSPSVLERSLSHRSSASANDVEADLVPTSPTPSVNASQSAASNSNSNEGSSLYAQLLTTAPPPLRAVSLTPPPKRFRRGVFQINPPVPTSARSESRMSASQSQSQLPQSQTLRSPDGSQENGSGMSWLNTQAYRLPETQDSYES</sequence>
<evidence type="ECO:0000256" key="1">
    <source>
        <dbReference type="SAM" id="MobiDB-lite"/>
    </source>
</evidence>
<feature type="compositionally biased region" description="Polar residues" evidence="1">
    <location>
        <begin position="96"/>
        <end position="106"/>
    </location>
</feature>
<feature type="compositionally biased region" description="Polar residues" evidence="1">
    <location>
        <begin position="247"/>
        <end position="280"/>
    </location>
</feature>
<proteinExistence type="predicted"/>
<dbReference type="PROSITE" id="PS00028">
    <property type="entry name" value="ZINC_FINGER_C2H2_1"/>
    <property type="match status" value="1"/>
</dbReference>
<evidence type="ECO:0000313" key="4">
    <source>
        <dbReference type="Proteomes" id="UP000736335"/>
    </source>
</evidence>
<dbReference type="Proteomes" id="UP000736335">
    <property type="component" value="Unassembled WGS sequence"/>
</dbReference>
<dbReference type="AlphaFoldDB" id="A0A9P6HDY6"/>
<dbReference type="EMBL" id="WIUZ02000009">
    <property type="protein sequence ID" value="KAF9784055.1"/>
    <property type="molecule type" value="Genomic_DNA"/>
</dbReference>
<feature type="domain" description="C2H2-type" evidence="2">
    <location>
        <begin position="18"/>
        <end position="40"/>
    </location>
</feature>
<comment type="caution">
    <text evidence="3">The sequence shown here is derived from an EMBL/GenBank/DDBJ whole genome shotgun (WGS) entry which is preliminary data.</text>
</comment>
<name>A0A9P6HDY6_9AGAM</name>
<dbReference type="InterPro" id="IPR013087">
    <property type="entry name" value="Znf_C2H2_type"/>
</dbReference>
<feature type="region of interest" description="Disordered" evidence="1">
    <location>
        <begin position="49"/>
        <end position="280"/>
    </location>
</feature>
<dbReference type="OrthoDB" id="10499031at2759"/>
<feature type="non-terminal residue" evidence="3">
    <location>
        <position position="1"/>
    </location>
</feature>
<feature type="compositionally biased region" description="Low complexity" evidence="1">
    <location>
        <begin position="169"/>
        <end position="187"/>
    </location>
</feature>
<evidence type="ECO:0000313" key="3">
    <source>
        <dbReference type="EMBL" id="KAF9784055.1"/>
    </source>
</evidence>
<feature type="compositionally biased region" description="Low complexity" evidence="1">
    <location>
        <begin position="226"/>
        <end position="246"/>
    </location>
</feature>
<organism evidence="3 4">
    <name type="scientific">Thelephora terrestris</name>
    <dbReference type="NCBI Taxonomy" id="56493"/>
    <lineage>
        <taxon>Eukaryota</taxon>
        <taxon>Fungi</taxon>
        <taxon>Dikarya</taxon>
        <taxon>Basidiomycota</taxon>
        <taxon>Agaricomycotina</taxon>
        <taxon>Agaricomycetes</taxon>
        <taxon>Thelephorales</taxon>
        <taxon>Thelephoraceae</taxon>
        <taxon>Thelephora</taxon>
    </lineage>
</organism>
<feature type="compositionally biased region" description="Acidic residues" evidence="1">
    <location>
        <begin position="78"/>
        <end position="89"/>
    </location>
</feature>
<keyword evidence="4" id="KW-1185">Reference proteome</keyword>
<accession>A0A9P6HDY6</accession>
<gene>
    <name evidence="3" type="ORF">BJ322DRAFT_1068426</name>
</gene>
<reference evidence="3" key="2">
    <citation type="submission" date="2020-11" db="EMBL/GenBank/DDBJ databases">
        <authorList>
            <consortium name="DOE Joint Genome Institute"/>
            <person name="Kuo A."/>
            <person name="Miyauchi S."/>
            <person name="Kiss E."/>
            <person name="Drula E."/>
            <person name="Kohler A."/>
            <person name="Sanchez-Garcia M."/>
            <person name="Andreopoulos B."/>
            <person name="Barry K.W."/>
            <person name="Bonito G."/>
            <person name="Buee M."/>
            <person name="Carver A."/>
            <person name="Chen C."/>
            <person name="Cichocki N."/>
            <person name="Clum A."/>
            <person name="Culley D."/>
            <person name="Crous P.W."/>
            <person name="Fauchery L."/>
            <person name="Girlanda M."/>
            <person name="Hayes R."/>
            <person name="Keri Z."/>
            <person name="Labutti K."/>
            <person name="Lipzen A."/>
            <person name="Lombard V."/>
            <person name="Magnuson J."/>
            <person name="Maillard F."/>
            <person name="Morin E."/>
            <person name="Murat C."/>
            <person name="Nolan M."/>
            <person name="Ohm R."/>
            <person name="Pangilinan J."/>
            <person name="Pereira M."/>
            <person name="Perotto S."/>
            <person name="Peter M."/>
            <person name="Riley R."/>
            <person name="Sitrit Y."/>
            <person name="Stielow B."/>
            <person name="Szollosi G."/>
            <person name="Zifcakova L."/>
            <person name="Stursova M."/>
            <person name="Spatafora J.W."/>
            <person name="Tedersoo L."/>
            <person name="Vaario L.-M."/>
            <person name="Yamada A."/>
            <person name="Yan M."/>
            <person name="Wang P."/>
            <person name="Xu J."/>
            <person name="Bruns T."/>
            <person name="Baldrian P."/>
            <person name="Vilgalys R."/>
            <person name="Henrissat B."/>
            <person name="Grigoriev I.V."/>
            <person name="Hibbett D."/>
            <person name="Nagy L.G."/>
            <person name="Martin F.M."/>
        </authorList>
    </citation>
    <scope>NUCLEOTIDE SEQUENCE</scope>
    <source>
        <strain evidence="3">UH-Tt-Lm1</strain>
    </source>
</reference>